<accession>A0A8H6I8Q4</accession>
<dbReference type="PANTHER" id="PTHR34883">
    <property type="entry name" value="SERINE-RICH PROTEIN, PUTATIVE-RELATED-RELATED"/>
    <property type="match status" value="1"/>
</dbReference>
<dbReference type="InterPro" id="IPR008972">
    <property type="entry name" value="Cupredoxin"/>
</dbReference>
<evidence type="ECO:0000313" key="2">
    <source>
        <dbReference type="EMBL" id="KAF6759937.1"/>
    </source>
</evidence>
<dbReference type="Proteomes" id="UP000521943">
    <property type="component" value="Unassembled WGS sequence"/>
</dbReference>
<name>A0A8H6I8Q4_9AGAR</name>
<gene>
    <name evidence="2" type="ORF">DFP72DRAFT_806048</name>
</gene>
<dbReference type="InterPro" id="IPR052953">
    <property type="entry name" value="Ser-rich/MCO-related"/>
</dbReference>
<keyword evidence="3" id="KW-1185">Reference proteome</keyword>
<dbReference type="CDD" id="cd00920">
    <property type="entry name" value="Cupredoxin"/>
    <property type="match status" value="1"/>
</dbReference>
<dbReference type="AlphaFoldDB" id="A0A8H6I8Q4"/>
<sequence length="299" mass="32749">MISTPKTLLSALLLLSASLHVSAENLKARWDKGSHQYQDAPSVKEHWILVGPDGKLEFVPPYIHIPVGDTVVFQFRPKNHTVTQSSFDNPCMSNGGFKSGFMPVDPSVQEGDLPTFKIKVENNDPIWGYCGQVNHCQSGMVFAINPDQNSDKTFENFLTIAKGGKSGDKEGGDANAWPTTTATPDYGGPTYTSTGMDGMTTTYTNPSGNKTHRITVGADGKLEYAPNNIKADVGDFVIFQFKPKNHTVTRSSFENPCQSNGGFKSGFRPVAADAQHFPTFTIKVHDVCFTLYHLHLLRS</sequence>
<dbReference type="Gene3D" id="2.60.40.420">
    <property type="entry name" value="Cupredoxins - blue copper proteins"/>
    <property type="match status" value="2"/>
</dbReference>
<feature type="chain" id="PRO_5034757977" evidence="1">
    <location>
        <begin position="24"/>
        <end position="299"/>
    </location>
</feature>
<organism evidence="2 3">
    <name type="scientific">Ephemerocybe angulata</name>
    <dbReference type="NCBI Taxonomy" id="980116"/>
    <lineage>
        <taxon>Eukaryota</taxon>
        <taxon>Fungi</taxon>
        <taxon>Dikarya</taxon>
        <taxon>Basidiomycota</taxon>
        <taxon>Agaricomycotina</taxon>
        <taxon>Agaricomycetes</taxon>
        <taxon>Agaricomycetidae</taxon>
        <taxon>Agaricales</taxon>
        <taxon>Agaricineae</taxon>
        <taxon>Psathyrellaceae</taxon>
        <taxon>Ephemerocybe</taxon>
    </lineage>
</organism>
<keyword evidence="1" id="KW-0732">Signal</keyword>
<dbReference type="OrthoDB" id="1921208at2759"/>
<evidence type="ECO:0000313" key="3">
    <source>
        <dbReference type="Proteomes" id="UP000521943"/>
    </source>
</evidence>
<evidence type="ECO:0000256" key="1">
    <source>
        <dbReference type="SAM" id="SignalP"/>
    </source>
</evidence>
<proteinExistence type="predicted"/>
<feature type="signal peptide" evidence="1">
    <location>
        <begin position="1"/>
        <end position="23"/>
    </location>
</feature>
<reference evidence="2 3" key="1">
    <citation type="submission" date="2020-07" db="EMBL/GenBank/DDBJ databases">
        <title>Comparative genomics of pyrophilous fungi reveals a link between fire events and developmental genes.</title>
        <authorList>
            <consortium name="DOE Joint Genome Institute"/>
            <person name="Steindorff A.S."/>
            <person name="Carver A."/>
            <person name="Calhoun S."/>
            <person name="Stillman K."/>
            <person name="Liu H."/>
            <person name="Lipzen A."/>
            <person name="Pangilinan J."/>
            <person name="Labutti K."/>
            <person name="Bruns T.D."/>
            <person name="Grigoriev I.V."/>
        </authorList>
    </citation>
    <scope>NUCLEOTIDE SEQUENCE [LARGE SCALE GENOMIC DNA]</scope>
    <source>
        <strain evidence="2 3">CBS 144469</strain>
    </source>
</reference>
<dbReference type="SUPFAM" id="SSF49503">
    <property type="entry name" value="Cupredoxins"/>
    <property type="match status" value="2"/>
</dbReference>
<protein>
    <submittedName>
        <fullName evidence="2">Cupredoxin</fullName>
    </submittedName>
</protein>
<dbReference type="PANTHER" id="PTHR34883:SF15">
    <property type="entry name" value="EXTRACELLULAR SERINE-RICH PROTEIN"/>
    <property type="match status" value="1"/>
</dbReference>
<comment type="caution">
    <text evidence="2">The sequence shown here is derived from an EMBL/GenBank/DDBJ whole genome shotgun (WGS) entry which is preliminary data.</text>
</comment>
<dbReference type="EMBL" id="JACGCI010000014">
    <property type="protein sequence ID" value="KAF6759937.1"/>
    <property type="molecule type" value="Genomic_DNA"/>
</dbReference>